<reference evidence="2 3" key="1">
    <citation type="submission" date="2020-07" db="EMBL/GenBank/DDBJ databases">
        <title>Description of Kordia aestuariivivens sp. nov., isolated from a tidal flat.</title>
        <authorList>
            <person name="Park S."/>
            <person name="Yoon J.-H."/>
        </authorList>
    </citation>
    <scope>NUCLEOTIDE SEQUENCE [LARGE SCALE GENOMIC DNA]</scope>
    <source>
        <strain evidence="2 3">YSTF-M3</strain>
    </source>
</reference>
<keyword evidence="1" id="KW-1133">Transmembrane helix</keyword>
<evidence type="ECO:0000313" key="3">
    <source>
        <dbReference type="Proteomes" id="UP000619238"/>
    </source>
</evidence>
<dbReference type="EMBL" id="JACGWS010000022">
    <property type="protein sequence ID" value="MBC8757572.1"/>
    <property type="molecule type" value="Genomic_DNA"/>
</dbReference>
<keyword evidence="1" id="KW-0472">Membrane</keyword>
<name>A0ABR7QG77_9FLAO</name>
<gene>
    <name evidence="2" type="ORF">H2O64_23090</name>
</gene>
<sequence length="399" mass="46098">MKSKLKFAFVLFRNVLIILLLLEIGLGIFYSYHDESGIDGNTERIIASGLYEGDGMDDESIKEIFRELRQQDMMWEPYLHYRFKPMNGKHNTIYENGLRKTANPSLKDSATALKIFCFGGSTMYSSGSRDEHSIPSKLAKLIHTNFPDQNVEVTNFGCHGYTRVTENIQLQRELVKNNIPDIVIFYDGVNEIISAHQNNEAGSPTNAYNRKKEFKIAHSYKKRIKLMIYSSNLYRFVTTMQRKLFTKSAYKQLSSRSDALATDIAKNYVGYVQISKSLENEYGFKVFNFMQPNIYSKKNLTEAEQSYYNDQKYYENLYKLSYETVRKDSTMIKDSTFVDISDVFDNAEKTVYFDFCHTGELGNKLVAARMFEYLKPVLTPKTTEAVTVSETEQLTTINQ</sequence>
<organism evidence="2 3">
    <name type="scientific">Kordia aestuariivivens</name>
    <dbReference type="NCBI Taxonomy" id="2759037"/>
    <lineage>
        <taxon>Bacteria</taxon>
        <taxon>Pseudomonadati</taxon>
        <taxon>Bacteroidota</taxon>
        <taxon>Flavobacteriia</taxon>
        <taxon>Flavobacteriales</taxon>
        <taxon>Flavobacteriaceae</taxon>
        <taxon>Kordia</taxon>
    </lineage>
</organism>
<feature type="transmembrane region" description="Helical" evidence="1">
    <location>
        <begin position="7"/>
        <end position="32"/>
    </location>
</feature>
<dbReference type="Gene3D" id="3.40.50.1110">
    <property type="entry name" value="SGNH hydrolase"/>
    <property type="match status" value="1"/>
</dbReference>
<dbReference type="SUPFAM" id="SSF52266">
    <property type="entry name" value="SGNH hydrolase"/>
    <property type="match status" value="1"/>
</dbReference>
<comment type="caution">
    <text evidence="2">The sequence shown here is derived from an EMBL/GenBank/DDBJ whole genome shotgun (WGS) entry which is preliminary data.</text>
</comment>
<keyword evidence="2" id="KW-0378">Hydrolase</keyword>
<keyword evidence="3" id="KW-1185">Reference proteome</keyword>
<proteinExistence type="predicted"/>
<dbReference type="CDD" id="cd00229">
    <property type="entry name" value="SGNH_hydrolase"/>
    <property type="match status" value="1"/>
</dbReference>
<dbReference type="InterPro" id="IPR036514">
    <property type="entry name" value="SGNH_hydro_sf"/>
</dbReference>
<accession>A0ABR7QG77</accession>
<dbReference type="RefSeq" id="WP_187564613.1">
    <property type="nucleotide sequence ID" value="NZ_JACGWS010000022.1"/>
</dbReference>
<evidence type="ECO:0000256" key="1">
    <source>
        <dbReference type="SAM" id="Phobius"/>
    </source>
</evidence>
<dbReference type="GO" id="GO:0016787">
    <property type="term" value="F:hydrolase activity"/>
    <property type="evidence" value="ECO:0007669"/>
    <property type="project" value="UniProtKB-KW"/>
</dbReference>
<keyword evidence="1" id="KW-0812">Transmembrane</keyword>
<dbReference type="Proteomes" id="UP000619238">
    <property type="component" value="Unassembled WGS sequence"/>
</dbReference>
<evidence type="ECO:0000313" key="2">
    <source>
        <dbReference type="EMBL" id="MBC8757572.1"/>
    </source>
</evidence>
<protein>
    <submittedName>
        <fullName evidence="2">SGNH/GDSL hydrolase family protein</fullName>
    </submittedName>
</protein>